<dbReference type="InterPro" id="IPR050796">
    <property type="entry name" value="SCF_F-box_component"/>
</dbReference>
<dbReference type="Gramene" id="PGSC0003DMT400095507">
    <property type="protein sequence ID" value="PGSC0003DMT400095507"/>
    <property type="gene ID" value="PGSC0003DMG400045078"/>
</dbReference>
<dbReference type="InterPro" id="IPR036047">
    <property type="entry name" value="F-box-like_dom_sf"/>
</dbReference>
<dbReference type="InterPro" id="IPR017451">
    <property type="entry name" value="F-box-assoc_interact_dom"/>
</dbReference>
<keyword evidence="3" id="KW-1185">Reference proteome</keyword>
<name>M1DWG4_SOLTU</name>
<dbReference type="FunCoup" id="M1DWG4">
    <property type="interactions" value="862"/>
</dbReference>
<dbReference type="NCBIfam" id="TIGR01640">
    <property type="entry name" value="F_box_assoc_1"/>
    <property type="match status" value="1"/>
</dbReference>
<organism evidence="2 3">
    <name type="scientific">Solanum tuberosum</name>
    <name type="common">Potato</name>
    <dbReference type="NCBI Taxonomy" id="4113"/>
    <lineage>
        <taxon>Eukaryota</taxon>
        <taxon>Viridiplantae</taxon>
        <taxon>Streptophyta</taxon>
        <taxon>Embryophyta</taxon>
        <taxon>Tracheophyta</taxon>
        <taxon>Spermatophyta</taxon>
        <taxon>Magnoliopsida</taxon>
        <taxon>eudicotyledons</taxon>
        <taxon>Gunneridae</taxon>
        <taxon>Pentapetalae</taxon>
        <taxon>asterids</taxon>
        <taxon>lamiids</taxon>
        <taxon>Solanales</taxon>
        <taxon>Solanaceae</taxon>
        <taxon>Solanoideae</taxon>
        <taxon>Solaneae</taxon>
        <taxon>Solanum</taxon>
    </lineage>
</organism>
<evidence type="ECO:0000313" key="2">
    <source>
        <dbReference type="EnsemblPlants" id="PGSC0003DMT400095507"/>
    </source>
</evidence>
<dbReference type="PANTHER" id="PTHR31672:SF13">
    <property type="entry name" value="F-BOX PROTEIN CPR30-LIKE"/>
    <property type="match status" value="1"/>
</dbReference>
<protein>
    <submittedName>
        <fullName evidence="2">F-box family protein</fullName>
    </submittedName>
</protein>
<dbReference type="InParanoid" id="M1DWG4"/>
<feature type="domain" description="F-box" evidence="1">
    <location>
        <begin position="7"/>
        <end position="47"/>
    </location>
</feature>
<dbReference type="EnsemblPlants" id="PGSC0003DMT400095507">
    <property type="protein sequence ID" value="PGSC0003DMT400095507"/>
    <property type="gene ID" value="PGSC0003DMG400045078"/>
</dbReference>
<dbReference type="InterPro" id="IPR006527">
    <property type="entry name" value="F-box-assoc_dom_typ1"/>
</dbReference>
<dbReference type="HOGENOM" id="CLU_027176_1_2_1"/>
<proteinExistence type="predicted"/>
<accession>M1DWG4</accession>
<dbReference type="SUPFAM" id="SSF81383">
    <property type="entry name" value="F-box domain"/>
    <property type="match status" value="1"/>
</dbReference>
<evidence type="ECO:0000259" key="1">
    <source>
        <dbReference type="SMART" id="SM00256"/>
    </source>
</evidence>
<dbReference type="Pfam" id="PF07734">
    <property type="entry name" value="FBA_1"/>
    <property type="match status" value="1"/>
</dbReference>
<dbReference type="InterPro" id="IPR001810">
    <property type="entry name" value="F-box_dom"/>
</dbReference>
<dbReference type="Pfam" id="PF00646">
    <property type="entry name" value="F-box"/>
    <property type="match status" value="1"/>
</dbReference>
<dbReference type="Gene3D" id="1.20.1280.50">
    <property type="match status" value="1"/>
</dbReference>
<dbReference type="AlphaFoldDB" id="M1DWG4"/>
<dbReference type="OMA" id="ENEIDVW"/>
<gene>
    <name evidence="2" type="primary">LOC107059864</name>
</gene>
<dbReference type="PANTHER" id="PTHR31672">
    <property type="entry name" value="BNACNNG10540D PROTEIN"/>
    <property type="match status" value="1"/>
</dbReference>
<dbReference type="Proteomes" id="UP000011115">
    <property type="component" value="Unassembled WGS sequence"/>
</dbReference>
<reference evidence="2" key="2">
    <citation type="submission" date="2015-06" db="UniProtKB">
        <authorList>
            <consortium name="EnsemblPlants"/>
        </authorList>
    </citation>
    <scope>IDENTIFICATION</scope>
    <source>
        <strain evidence="2">DM1-3 516 R44</strain>
    </source>
</reference>
<reference evidence="3" key="1">
    <citation type="journal article" date="2011" name="Nature">
        <title>Genome sequence and analysis of the tuber crop potato.</title>
        <authorList>
            <consortium name="The Potato Genome Sequencing Consortium"/>
        </authorList>
    </citation>
    <scope>NUCLEOTIDE SEQUENCE [LARGE SCALE GENOMIC DNA]</scope>
    <source>
        <strain evidence="3">cv. DM1-3 516 R44</strain>
    </source>
</reference>
<evidence type="ECO:0000313" key="3">
    <source>
        <dbReference type="Proteomes" id="UP000011115"/>
    </source>
</evidence>
<dbReference type="PaxDb" id="4113-PGSC0003DMT400095507"/>
<dbReference type="SMART" id="SM00256">
    <property type="entry name" value="FBOX"/>
    <property type="match status" value="1"/>
</dbReference>
<sequence>MAMSIKLPDEMIEEIVSWMSVKSVGQLHCVSKQWCSFLSYPKFIKAYLNYQSNKHEKFKHILISDVSQSLHSSHINPNPQNGIDTISIELSFQGKWKKIVGSCNGLVLVLNKEDVAFLINPTTLEYRRIPNSPLALPKRGTSTAGVLEGDLLCTFVDVYSARMGFWRILESISHNGAIPIHGFGVFLNGVLHLLVGKYYCSPSVIVSVNLTDEKFFEVPIPTITTTSLLRFYGIVALKGCLCVLGDRRNENEIDVWMMKEYGVVESWTKFSVVRNTFPFCPTPVCLMSDDDIILSAPGKAKLIIYNKKKEQQREMNVDGKTSKCIRIRTFMESLVSLMIGRETKGSDYIA</sequence>